<dbReference type="OrthoDB" id="119583at2"/>
<dbReference type="Gene3D" id="3.10.450.40">
    <property type="match status" value="1"/>
</dbReference>
<gene>
    <name evidence="2" type="ORF">OB2597_13423</name>
</gene>
<protein>
    <recommendedName>
        <fullName evidence="1">IraD/Gp25-like domain-containing protein</fullName>
    </recommendedName>
</protein>
<reference evidence="2 3" key="1">
    <citation type="journal article" date="2010" name="J. Bacteriol.">
        <title>Genome sequences of Oceanicola granulosus HTCC2516(T) and Oceanicola batsensis HTCC2597(TDelta).</title>
        <authorList>
            <person name="Thrash J.C."/>
            <person name="Cho J.C."/>
            <person name="Vergin K.L."/>
            <person name="Giovannoni S.J."/>
        </authorList>
    </citation>
    <scope>NUCLEOTIDE SEQUENCE [LARGE SCALE GENOMIC DNA]</scope>
    <source>
        <strain evidence="3">ATCC BAA-863 / DSM 15984 / KCTC 12145 / HTCC2597</strain>
    </source>
</reference>
<dbReference type="EMBL" id="AAMO01000005">
    <property type="protein sequence ID" value="EAQ03147.1"/>
    <property type="molecule type" value="Genomic_DNA"/>
</dbReference>
<dbReference type="RefSeq" id="WP_009806901.1">
    <property type="nucleotide sequence ID" value="NZ_CH724131.1"/>
</dbReference>
<dbReference type="InterPro" id="IPR007048">
    <property type="entry name" value="IraD/Gp25-like"/>
</dbReference>
<sequence length="165" mass="19121">MSDRTISERLQPSLLDRLTDREPSEKAERREDRVIDVRQLREIIQRDLAWLLNTSDNGNLIDPERYPHASESVLNFGIREVAGDYSTVERAQLIRRAIHEAIRIFEPRIHPGSIDVALRQGEENRTTIVSFDIRADMWAQPMPMELYLRSEVDVTTGELALERIA</sequence>
<keyword evidence="3" id="KW-1185">Reference proteome</keyword>
<accession>A3TYB3</accession>
<dbReference type="AlphaFoldDB" id="A3TYB3"/>
<dbReference type="Proteomes" id="UP000004318">
    <property type="component" value="Unassembled WGS sequence"/>
</dbReference>
<evidence type="ECO:0000313" key="3">
    <source>
        <dbReference type="Proteomes" id="UP000004318"/>
    </source>
</evidence>
<evidence type="ECO:0000313" key="2">
    <source>
        <dbReference type="EMBL" id="EAQ03147.1"/>
    </source>
</evidence>
<dbReference type="eggNOG" id="COG3518">
    <property type="taxonomic scope" value="Bacteria"/>
</dbReference>
<proteinExistence type="predicted"/>
<dbReference type="PANTHER" id="PTHR38595">
    <property type="entry name" value="CYTOPLASMIC PROTEIN-RELATED"/>
    <property type="match status" value="1"/>
</dbReference>
<dbReference type="SUPFAM" id="SSF160719">
    <property type="entry name" value="gpW/gp25-like"/>
    <property type="match status" value="1"/>
</dbReference>
<evidence type="ECO:0000259" key="1">
    <source>
        <dbReference type="Pfam" id="PF04965"/>
    </source>
</evidence>
<comment type="caution">
    <text evidence="2">The sequence shown here is derived from an EMBL/GenBank/DDBJ whole genome shotgun (WGS) entry which is preliminary data.</text>
</comment>
<dbReference type="InterPro" id="IPR017737">
    <property type="entry name" value="TssE1-like"/>
</dbReference>
<organism evidence="2 3">
    <name type="scientific">Pseudooceanicola batsensis (strain ATCC BAA-863 / DSM 15984 / KCTC 12145 / HTCC2597)</name>
    <name type="common">Oceanicola batsensis</name>
    <dbReference type="NCBI Taxonomy" id="252305"/>
    <lineage>
        <taxon>Bacteria</taxon>
        <taxon>Pseudomonadati</taxon>
        <taxon>Pseudomonadota</taxon>
        <taxon>Alphaproteobacteria</taxon>
        <taxon>Rhodobacterales</taxon>
        <taxon>Paracoccaceae</taxon>
        <taxon>Pseudooceanicola</taxon>
    </lineage>
</organism>
<dbReference type="Pfam" id="PF04965">
    <property type="entry name" value="GPW_gp25"/>
    <property type="match status" value="1"/>
</dbReference>
<feature type="domain" description="IraD/Gp25-like" evidence="1">
    <location>
        <begin position="39"/>
        <end position="141"/>
    </location>
</feature>
<dbReference type="STRING" id="252305.OB2597_13423"/>
<dbReference type="PANTHER" id="PTHR38595:SF1">
    <property type="entry name" value="TYPE VI SECRETION SYSTEM COMPONENT TSSE1"/>
    <property type="match status" value="1"/>
</dbReference>
<dbReference type="NCBIfam" id="TIGR03357">
    <property type="entry name" value="VI_zyme"/>
    <property type="match status" value="1"/>
</dbReference>
<dbReference type="InterPro" id="IPR053176">
    <property type="entry name" value="T6SS_TssE1-like"/>
</dbReference>
<name>A3TYB3_PSEBH</name>
<dbReference type="HOGENOM" id="CLU_102944_0_0_5"/>